<sequence length="195" mass="23066">MINLNKIDFFYEENKEIFKDFSLDLNEKSKYWLKGNNGTGKTTLLKILLGVLKVKKGSVLLDYNKKKSLFIPSTPFYEPFMKLEDFLKFYLNKVLKLKLTQKDVNEIISSLDLEVHRNTLCKDLSKGTIQKIIISPLYTKFDWDCLFMDEPFEHLDMKTCELLKNRINKFEGFIFIINHKDHILYDLDGFNVVML</sequence>
<evidence type="ECO:0000259" key="2">
    <source>
        <dbReference type="Pfam" id="PF00005"/>
    </source>
</evidence>
<organism evidence="3 4">
    <name type="scientific">Kurthia sibirica</name>
    <dbReference type="NCBI Taxonomy" id="202750"/>
    <lineage>
        <taxon>Bacteria</taxon>
        <taxon>Bacillati</taxon>
        <taxon>Bacillota</taxon>
        <taxon>Bacilli</taxon>
        <taxon>Bacillales</taxon>
        <taxon>Caryophanaceae</taxon>
        <taxon>Kurthia</taxon>
    </lineage>
</organism>
<proteinExistence type="predicted"/>
<dbReference type="SUPFAM" id="SSF52540">
    <property type="entry name" value="P-loop containing nucleoside triphosphate hydrolases"/>
    <property type="match status" value="1"/>
</dbReference>
<evidence type="ECO:0000256" key="1">
    <source>
        <dbReference type="ARBA" id="ARBA00022448"/>
    </source>
</evidence>
<gene>
    <name evidence="3" type="ORF">DEX24_16000</name>
</gene>
<dbReference type="GO" id="GO:0005524">
    <property type="term" value="F:ATP binding"/>
    <property type="evidence" value="ECO:0007669"/>
    <property type="project" value="InterPro"/>
</dbReference>
<dbReference type="OrthoDB" id="2988754at2"/>
<accession>A0A2U3AGG3</accession>
<dbReference type="PANTHER" id="PTHR42734">
    <property type="entry name" value="METAL TRANSPORT SYSTEM ATP-BINDING PROTEIN TM_0124-RELATED"/>
    <property type="match status" value="1"/>
</dbReference>
<dbReference type="Proteomes" id="UP000245938">
    <property type="component" value="Unassembled WGS sequence"/>
</dbReference>
<name>A0A2U3AGG3_9BACL</name>
<dbReference type="RefSeq" id="WP_109307388.1">
    <property type="nucleotide sequence ID" value="NZ_BJUF01000097.1"/>
</dbReference>
<dbReference type="Pfam" id="PF00005">
    <property type="entry name" value="ABC_tran"/>
    <property type="match status" value="1"/>
</dbReference>
<dbReference type="InterPro" id="IPR050153">
    <property type="entry name" value="Metal_Ion_Import_ABC"/>
</dbReference>
<evidence type="ECO:0000313" key="3">
    <source>
        <dbReference type="EMBL" id="PWI23541.1"/>
    </source>
</evidence>
<keyword evidence="1" id="KW-0813">Transport</keyword>
<feature type="domain" description="ABC transporter" evidence="2">
    <location>
        <begin position="19"/>
        <end position="152"/>
    </location>
</feature>
<dbReference type="InterPro" id="IPR027417">
    <property type="entry name" value="P-loop_NTPase"/>
</dbReference>
<keyword evidence="4" id="KW-1185">Reference proteome</keyword>
<dbReference type="Gene3D" id="3.40.50.300">
    <property type="entry name" value="P-loop containing nucleotide triphosphate hydrolases"/>
    <property type="match status" value="1"/>
</dbReference>
<dbReference type="AlphaFoldDB" id="A0A2U3AGG3"/>
<comment type="caution">
    <text evidence="3">The sequence shown here is derived from an EMBL/GenBank/DDBJ whole genome shotgun (WGS) entry which is preliminary data.</text>
</comment>
<reference evidence="3 4" key="1">
    <citation type="submission" date="2018-05" db="EMBL/GenBank/DDBJ databases">
        <title>Kurthia sibirica genome sequence.</title>
        <authorList>
            <person name="Maclea K.S."/>
            <person name="Goen A.E."/>
        </authorList>
    </citation>
    <scope>NUCLEOTIDE SEQUENCE [LARGE SCALE GENOMIC DNA]</scope>
    <source>
        <strain evidence="3 4">ATCC 49154</strain>
    </source>
</reference>
<dbReference type="GO" id="GO:0016887">
    <property type="term" value="F:ATP hydrolysis activity"/>
    <property type="evidence" value="ECO:0007669"/>
    <property type="project" value="InterPro"/>
</dbReference>
<evidence type="ECO:0000313" key="4">
    <source>
        <dbReference type="Proteomes" id="UP000245938"/>
    </source>
</evidence>
<dbReference type="InterPro" id="IPR003439">
    <property type="entry name" value="ABC_transporter-like_ATP-bd"/>
</dbReference>
<protein>
    <recommendedName>
        <fullName evidence="2">ABC transporter domain-containing protein</fullName>
    </recommendedName>
</protein>
<dbReference type="EMBL" id="QFVR01000034">
    <property type="protein sequence ID" value="PWI23541.1"/>
    <property type="molecule type" value="Genomic_DNA"/>
</dbReference>